<dbReference type="InterPro" id="IPR019657">
    <property type="entry name" value="ComFB"/>
</dbReference>
<protein>
    <submittedName>
        <fullName evidence="1">Competence protein ComFB</fullName>
    </submittedName>
</protein>
<name>A0A432WGQ2_9GAMM</name>
<evidence type="ECO:0000313" key="2">
    <source>
        <dbReference type="Proteomes" id="UP000287823"/>
    </source>
</evidence>
<dbReference type="EMBL" id="PIPO01000003">
    <property type="protein sequence ID" value="RUO32992.1"/>
    <property type="molecule type" value="Genomic_DNA"/>
</dbReference>
<keyword evidence="2" id="KW-1185">Reference proteome</keyword>
<organism evidence="1 2">
    <name type="scientific">Aliidiomarina soli</name>
    <dbReference type="NCBI Taxonomy" id="1928574"/>
    <lineage>
        <taxon>Bacteria</taxon>
        <taxon>Pseudomonadati</taxon>
        <taxon>Pseudomonadota</taxon>
        <taxon>Gammaproteobacteria</taxon>
        <taxon>Alteromonadales</taxon>
        <taxon>Idiomarinaceae</taxon>
        <taxon>Aliidiomarina</taxon>
    </lineage>
</organism>
<sequence>MKWDDDIHNYYEKLVVEHIDALELEKRHDSSFLADLCCMVLNQLPSRYIRHEVDMEFYLSDQERQDMQTKVERAIEREYGELKEKLKGQKSA</sequence>
<comment type="caution">
    <text evidence="1">The sequence shown here is derived from an EMBL/GenBank/DDBJ whole genome shotgun (WGS) entry which is preliminary data.</text>
</comment>
<gene>
    <name evidence="1" type="ORF">CWE14_07040</name>
</gene>
<dbReference type="RefSeq" id="WP_126798739.1">
    <property type="nucleotide sequence ID" value="NZ_PIPO01000003.1"/>
</dbReference>
<accession>A0A432WGQ2</accession>
<evidence type="ECO:0000313" key="1">
    <source>
        <dbReference type="EMBL" id="RUO32992.1"/>
    </source>
</evidence>
<dbReference type="Pfam" id="PF10719">
    <property type="entry name" value="ComFB"/>
    <property type="match status" value="1"/>
</dbReference>
<dbReference type="AlphaFoldDB" id="A0A432WGQ2"/>
<dbReference type="Proteomes" id="UP000287823">
    <property type="component" value="Unassembled WGS sequence"/>
</dbReference>
<reference evidence="1 2" key="1">
    <citation type="journal article" date="2011" name="Front. Microbiol.">
        <title>Genomic signatures of strain selection and enhancement in Bacillus atrophaeus var. globigii, a historical biowarfare simulant.</title>
        <authorList>
            <person name="Gibbons H.S."/>
            <person name="Broomall S.M."/>
            <person name="McNew L.A."/>
            <person name="Daligault H."/>
            <person name="Chapman C."/>
            <person name="Bruce D."/>
            <person name="Karavis M."/>
            <person name="Krepps M."/>
            <person name="McGregor P.A."/>
            <person name="Hong C."/>
            <person name="Park K.H."/>
            <person name="Akmal A."/>
            <person name="Feldman A."/>
            <person name="Lin J.S."/>
            <person name="Chang W.E."/>
            <person name="Higgs B.W."/>
            <person name="Demirev P."/>
            <person name="Lindquist J."/>
            <person name="Liem A."/>
            <person name="Fochler E."/>
            <person name="Read T.D."/>
            <person name="Tapia R."/>
            <person name="Johnson S."/>
            <person name="Bishop-Lilly K.A."/>
            <person name="Detter C."/>
            <person name="Han C."/>
            <person name="Sozhamannan S."/>
            <person name="Rosenzweig C.N."/>
            <person name="Skowronski E.W."/>
        </authorList>
    </citation>
    <scope>NUCLEOTIDE SEQUENCE [LARGE SCALE GENOMIC DNA]</scope>
    <source>
        <strain evidence="1 2">Y4G10-17</strain>
    </source>
</reference>
<proteinExistence type="predicted"/>